<dbReference type="SUPFAM" id="SSF141868">
    <property type="entry name" value="EAL domain-like"/>
    <property type="match status" value="1"/>
</dbReference>
<comment type="caution">
    <text evidence="3">The sequence shown here is derived from an EMBL/GenBank/DDBJ whole genome shotgun (WGS) entry which is preliminary data.</text>
</comment>
<accession>A0ABS7T7T3</accession>
<dbReference type="EMBL" id="JAINZW010000004">
    <property type="protein sequence ID" value="MBZ4039941.1"/>
    <property type="molecule type" value="Genomic_DNA"/>
</dbReference>
<dbReference type="InterPro" id="IPR001633">
    <property type="entry name" value="EAL_dom"/>
</dbReference>
<evidence type="ECO:0000313" key="3">
    <source>
        <dbReference type="EMBL" id="MBZ4039941.1"/>
    </source>
</evidence>
<dbReference type="PANTHER" id="PTHR33121:SF70">
    <property type="entry name" value="SIGNALING PROTEIN YKOW"/>
    <property type="match status" value="1"/>
</dbReference>
<dbReference type="Gene3D" id="3.30.70.270">
    <property type="match status" value="1"/>
</dbReference>
<name>A0ABS7T7T3_9GAMM</name>
<gene>
    <name evidence="3" type="ORF">K6753_10405</name>
</gene>
<proteinExistence type="predicted"/>
<dbReference type="SUPFAM" id="SSF55073">
    <property type="entry name" value="Nucleotide cyclase"/>
    <property type="match status" value="1"/>
</dbReference>
<dbReference type="SMART" id="SM00267">
    <property type="entry name" value="GGDEF"/>
    <property type="match status" value="1"/>
</dbReference>
<dbReference type="Proteomes" id="UP001430954">
    <property type="component" value="Unassembled WGS sequence"/>
</dbReference>
<dbReference type="SMART" id="SM00052">
    <property type="entry name" value="EAL"/>
    <property type="match status" value="1"/>
</dbReference>
<feature type="domain" description="GGDEF" evidence="2">
    <location>
        <begin position="215"/>
        <end position="342"/>
    </location>
</feature>
<dbReference type="PROSITE" id="PS50887">
    <property type="entry name" value="GGDEF"/>
    <property type="match status" value="1"/>
</dbReference>
<dbReference type="Pfam" id="PF01590">
    <property type="entry name" value="GAF"/>
    <property type="match status" value="1"/>
</dbReference>
<dbReference type="InterPro" id="IPR003018">
    <property type="entry name" value="GAF"/>
</dbReference>
<keyword evidence="4" id="KW-1185">Reference proteome</keyword>
<dbReference type="InterPro" id="IPR043128">
    <property type="entry name" value="Rev_trsase/Diguanyl_cyclase"/>
</dbReference>
<dbReference type="InterPro" id="IPR050706">
    <property type="entry name" value="Cyclic-di-GMP_PDE-like"/>
</dbReference>
<dbReference type="CDD" id="cd01948">
    <property type="entry name" value="EAL"/>
    <property type="match status" value="1"/>
</dbReference>
<evidence type="ECO:0000259" key="2">
    <source>
        <dbReference type="PROSITE" id="PS50887"/>
    </source>
</evidence>
<dbReference type="Pfam" id="PF00563">
    <property type="entry name" value="EAL"/>
    <property type="match status" value="1"/>
</dbReference>
<dbReference type="PANTHER" id="PTHR33121">
    <property type="entry name" value="CYCLIC DI-GMP PHOSPHODIESTERASE PDEF"/>
    <property type="match status" value="1"/>
</dbReference>
<feature type="domain" description="EAL" evidence="1">
    <location>
        <begin position="351"/>
        <end position="600"/>
    </location>
</feature>
<organism evidence="3 4">
    <name type="scientific">Novilysobacter selenitireducens</name>
    <dbReference type="NCBI Taxonomy" id="2872639"/>
    <lineage>
        <taxon>Bacteria</taxon>
        <taxon>Pseudomonadati</taxon>
        <taxon>Pseudomonadota</taxon>
        <taxon>Gammaproteobacteria</taxon>
        <taxon>Lysobacterales</taxon>
        <taxon>Lysobacteraceae</taxon>
        <taxon>Novilysobacter</taxon>
    </lineage>
</organism>
<evidence type="ECO:0000313" key="4">
    <source>
        <dbReference type="Proteomes" id="UP001430954"/>
    </source>
</evidence>
<dbReference type="InterPro" id="IPR035919">
    <property type="entry name" value="EAL_sf"/>
</dbReference>
<dbReference type="SMART" id="SM00065">
    <property type="entry name" value="GAF"/>
    <property type="match status" value="1"/>
</dbReference>
<protein>
    <submittedName>
        <fullName evidence="3">EAL domain-containing protein</fullName>
    </submittedName>
</protein>
<dbReference type="InterPro" id="IPR000160">
    <property type="entry name" value="GGDEF_dom"/>
</dbReference>
<dbReference type="Pfam" id="PF00990">
    <property type="entry name" value="GGDEF"/>
    <property type="match status" value="1"/>
</dbReference>
<dbReference type="Gene3D" id="3.30.450.40">
    <property type="match status" value="1"/>
</dbReference>
<sequence>MGNATREAGFEQALVGLAHAIGRAPDCHEHVLRVVSETAASALDVDRVNVWRVDESAGVLRCIHGFDRRQARHEPAPGDHLDLAAPYVASLLGSRVVHAEDVGDAQHADNCLGRYLRRYGVVATMDAPIRTADGVVGVICHEMVEGSRAWTPSERAFAASIGDHLALIHERERRTAAQANIKATAEQDATTRLPNRYCVIDWLQTLGSTTPGALSTLSVIHLQLNLAACAGDVEGILRTASDRLRRAVGANGQLGRIGNEAFLLIPRPGLEEAALAPLARTCLAAIEEGDALDVGMRCEASAGIAFARDLHVWSPETLLHHAELASRRAQRREGARLAVFDTGHVASLRLSAERENTLRQAFARQDFEVHFQPEVDLETGRCVSAEALLRWHNDGRWVPAAEFIDVIEASDLVIPVGRWVLERACQLASRWPDPSLRVRVNVSARQFDDAGLVEHVAGALQRSRIAPQRLCLEITETAVMDTVGGAAALARLRALGVGLAIDDFGTGHSSLAYLKALPIDTIKIDRSFVRALPDDPFDQAILEAVVHMARRLGLEVVAEGVEDERQRAALLALGVTRAQGFLYSAALPPESFPAFLEGRGPAPGAASFHRAAHAALTPPRT</sequence>
<dbReference type="RefSeq" id="WP_223676380.1">
    <property type="nucleotide sequence ID" value="NZ_JAINZW010000004.1"/>
</dbReference>
<dbReference type="InterPro" id="IPR029016">
    <property type="entry name" value="GAF-like_dom_sf"/>
</dbReference>
<dbReference type="SUPFAM" id="SSF55781">
    <property type="entry name" value="GAF domain-like"/>
    <property type="match status" value="1"/>
</dbReference>
<dbReference type="InterPro" id="IPR029787">
    <property type="entry name" value="Nucleotide_cyclase"/>
</dbReference>
<evidence type="ECO:0000259" key="1">
    <source>
        <dbReference type="PROSITE" id="PS50883"/>
    </source>
</evidence>
<reference evidence="3 4" key="1">
    <citation type="submission" date="2021-09" db="EMBL/GenBank/DDBJ databases">
        <title>Lysobacter sp. 13A isolated from the river sediment.</title>
        <authorList>
            <person name="Liu H."/>
            <person name="Li S."/>
            <person name="Mao S."/>
        </authorList>
    </citation>
    <scope>NUCLEOTIDE SEQUENCE [LARGE SCALE GENOMIC DNA]</scope>
    <source>
        <strain evidence="3 4">13A</strain>
    </source>
</reference>
<dbReference type="PROSITE" id="PS50883">
    <property type="entry name" value="EAL"/>
    <property type="match status" value="1"/>
</dbReference>
<dbReference type="Gene3D" id="3.20.20.450">
    <property type="entry name" value="EAL domain"/>
    <property type="match status" value="1"/>
</dbReference>